<organism evidence="1 2">
    <name type="scientific">Candidatus Enterenecus faecium</name>
    <dbReference type="NCBI Taxonomy" id="2840780"/>
    <lineage>
        <taxon>Bacteria</taxon>
        <taxon>Bacillati</taxon>
        <taxon>Bacillota</taxon>
        <taxon>Clostridia</taxon>
        <taxon>Eubacteriales</taxon>
        <taxon>Candidatus Enterenecus</taxon>
    </lineage>
</organism>
<evidence type="ECO:0000313" key="1">
    <source>
        <dbReference type="EMBL" id="HIQ60693.1"/>
    </source>
</evidence>
<gene>
    <name evidence="1" type="ORF">IAD31_03735</name>
</gene>
<sequence>MESMRLFKNIQDQNFIQLMDDCFSLSDHFTLTRFNGHPAPEPPTDSKQAALFHAVFAHHNKVLAALKEYRIGTIQATRWFRTFTDTPMYIDLYQASSSSKDTLLSFYDNFFLRPSRHNIVLPADLCFFRYGVSWLASCSHEAICYACPPTPAVASQLLTCGTWHPITDGQIWMIHLDDYEIT</sequence>
<reference evidence="1" key="2">
    <citation type="journal article" date="2021" name="PeerJ">
        <title>Extensive microbial diversity within the chicken gut microbiome revealed by metagenomics and culture.</title>
        <authorList>
            <person name="Gilroy R."/>
            <person name="Ravi A."/>
            <person name="Getino M."/>
            <person name="Pursley I."/>
            <person name="Horton D.L."/>
            <person name="Alikhan N.F."/>
            <person name="Baker D."/>
            <person name="Gharbi K."/>
            <person name="Hall N."/>
            <person name="Watson M."/>
            <person name="Adriaenssens E.M."/>
            <person name="Foster-Nyarko E."/>
            <person name="Jarju S."/>
            <person name="Secka A."/>
            <person name="Antonio M."/>
            <person name="Oren A."/>
            <person name="Chaudhuri R.R."/>
            <person name="La Ragione R."/>
            <person name="Hildebrand F."/>
            <person name="Pallen M.J."/>
        </authorList>
    </citation>
    <scope>NUCLEOTIDE SEQUENCE</scope>
    <source>
        <strain evidence="1">ChiGjej2B2-12916</strain>
    </source>
</reference>
<dbReference type="EMBL" id="DVFO01000035">
    <property type="protein sequence ID" value="HIQ60693.1"/>
    <property type="molecule type" value="Genomic_DNA"/>
</dbReference>
<evidence type="ECO:0000313" key="2">
    <source>
        <dbReference type="Proteomes" id="UP000886879"/>
    </source>
</evidence>
<reference evidence="1" key="1">
    <citation type="submission" date="2020-10" db="EMBL/GenBank/DDBJ databases">
        <authorList>
            <person name="Gilroy R."/>
        </authorList>
    </citation>
    <scope>NUCLEOTIDE SEQUENCE</scope>
    <source>
        <strain evidence="1">ChiGjej2B2-12916</strain>
    </source>
</reference>
<comment type="caution">
    <text evidence="1">The sequence shown here is derived from an EMBL/GenBank/DDBJ whole genome shotgun (WGS) entry which is preliminary data.</text>
</comment>
<accession>A0A9D1CGW1</accession>
<name>A0A9D1CGW1_9FIRM</name>
<dbReference type="Proteomes" id="UP000886879">
    <property type="component" value="Unassembled WGS sequence"/>
</dbReference>
<protein>
    <submittedName>
        <fullName evidence="1">Uncharacterized protein</fullName>
    </submittedName>
</protein>
<proteinExistence type="predicted"/>
<dbReference type="AlphaFoldDB" id="A0A9D1CGW1"/>